<protein>
    <recommendedName>
        <fullName evidence="5">Phage scaffold protein</fullName>
    </recommendedName>
</protein>
<name>A0ABP3ATC5_9LIST</name>
<accession>A0ABP3ATC5</accession>
<dbReference type="EMBL" id="AODF01000076">
    <property type="protein sequence ID" value="EUJ23249.1"/>
    <property type="molecule type" value="Genomic_DNA"/>
</dbReference>
<feature type="coiled-coil region" evidence="1">
    <location>
        <begin position="41"/>
        <end position="105"/>
    </location>
</feature>
<gene>
    <name evidence="3" type="ORF">MFLO_16055</name>
</gene>
<dbReference type="Proteomes" id="UP000019249">
    <property type="component" value="Unassembled WGS sequence"/>
</dbReference>
<feature type="compositionally biased region" description="Basic and acidic residues" evidence="2">
    <location>
        <begin position="1"/>
        <end position="11"/>
    </location>
</feature>
<feature type="region of interest" description="Disordered" evidence="2">
    <location>
        <begin position="149"/>
        <end position="185"/>
    </location>
</feature>
<keyword evidence="1" id="KW-0175">Coiled coil</keyword>
<evidence type="ECO:0000256" key="1">
    <source>
        <dbReference type="SAM" id="Coils"/>
    </source>
</evidence>
<evidence type="ECO:0000256" key="2">
    <source>
        <dbReference type="SAM" id="MobiDB-lite"/>
    </source>
</evidence>
<feature type="compositionally biased region" description="Basic and acidic residues" evidence="2">
    <location>
        <begin position="166"/>
        <end position="179"/>
    </location>
</feature>
<organism evidence="3 4">
    <name type="scientific">Listeria floridensis FSL S10-1187</name>
    <dbReference type="NCBI Taxonomy" id="1265817"/>
    <lineage>
        <taxon>Bacteria</taxon>
        <taxon>Bacillati</taxon>
        <taxon>Bacillota</taxon>
        <taxon>Bacilli</taxon>
        <taxon>Bacillales</taxon>
        <taxon>Listeriaceae</taxon>
        <taxon>Listeria</taxon>
    </lineage>
</organism>
<keyword evidence="4" id="KW-1185">Reference proteome</keyword>
<evidence type="ECO:0000313" key="3">
    <source>
        <dbReference type="EMBL" id="EUJ23249.1"/>
    </source>
</evidence>
<dbReference type="RefSeq" id="WP_036098706.1">
    <property type="nucleotide sequence ID" value="NZ_AODF01000076.1"/>
</dbReference>
<reference evidence="3 4" key="1">
    <citation type="journal article" date="2014" name="Int. J. Syst. Evol. Microbiol.">
        <title>Listeria floridensis sp. nov., Listeria aquatica sp. nov., Listeria cornellensis sp. nov., Listeria riparia sp. nov. and Listeria grandensis sp. nov., from agricultural and natural environments.</title>
        <authorList>
            <person name="den Bakker H.C."/>
            <person name="Warchocki S."/>
            <person name="Wright E.M."/>
            <person name="Allred A.F."/>
            <person name="Ahlstrom C."/>
            <person name="Manuel C.S."/>
            <person name="Stasiewicz M.J."/>
            <person name="Burrell A."/>
            <person name="Roof S."/>
            <person name="Strawn L."/>
            <person name="Fortes E.D."/>
            <person name="Nightingale K.K."/>
            <person name="Kephart D."/>
            <person name="Wiedmann M."/>
        </authorList>
    </citation>
    <scope>NUCLEOTIDE SEQUENCE [LARGE SCALE GENOMIC DNA]</scope>
    <source>
        <strain evidence="3 4">FSL S10-1187</strain>
    </source>
</reference>
<sequence>MSEQEEVKEVELNEQNSTDESLKPEEQNEQVVVEKVPYDRFKSVNDAKKAAEQELELLRSQIAEQEAEKAKEEGRFKDLYEAEVAKREAAEKAKTQLELDHLKAEGLAKAGFTGERLEKAKNFVDGSSPEEIQSKIAEFSELIPTESYIDPSVNAPGGQKVNTQTSKDKAEEVGREAARRFFKKK</sequence>
<evidence type="ECO:0008006" key="5">
    <source>
        <dbReference type="Google" id="ProtNLM"/>
    </source>
</evidence>
<proteinExistence type="predicted"/>
<comment type="caution">
    <text evidence="3">The sequence shown here is derived from an EMBL/GenBank/DDBJ whole genome shotgun (WGS) entry which is preliminary data.</text>
</comment>
<feature type="region of interest" description="Disordered" evidence="2">
    <location>
        <begin position="1"/>
        <end position="30"/>
    </location>
</feature>
<evidence type="ECO:0000313" key="4">
    <source>
        <dbReference type="Proteomes" id="UP000019249"/>
    </source>
</evidence>